<dbReference type="GO" id="GO:0046872">
    <property type="term" value="F:metal ion binding"/>
    <property type="evidence" value="ECO:0007669"/>
    <property type="project" value="UniProtKB-KW"/>
</dbReference>
<evidence type="ECO:0000256" key="12">
    <source>
        <dbReference type="ARBA" id="ARBA00022777"/>
    </source>
</evidence>
<dbReference type="Gene3D" id="1.20.5.1930">
    <property type="match status" value="1"/>
</dbReference>
<dbReference type="SUPFAM" id="SSF55874">
    <property type="entry name" value="ATPase domain of HSP90 chaperone/DNA topoisomerase II/histidine kinase"/>
    <property type="match status" value="1"/>
</dbReference>
<organism evidence="21 22">
    <name type="scientific">Nocardioides exalbidus</name>
    <dbReference type="NCBI Taxonomy" id="402596"/>
    <lineage>
        <taxon>Bacteria</taxon>
        <taxon>Bacillati</taxon>
        <taxon>Actinomycetota</taxon>
        <taxon>Actinomycetes</taxon>
        <taxon>Propionibacteriales</taxon>
        <taxon>Nocardioidaceae</taxon>
        <taxon>Nocardioides</taxon>
    </lineage>
</organism>
<keyword evidence="19" id="KW-0812">Transmembrane</keyword>
<dbReference type="InterPro" id="IPR011712">
    <property type="entry name" value="Sig_transdc_His_kin_sub3_dim/P"/>
</dbReference>
<evidence type="ECO:0000256" key="19">
    <source>
        <dbReference type="SAM" id="Phobius"/>
    </source>
</evidence>
<evidence type="ECO:0000256" key="15">
    <source>
        <dbReference type="ARBA" id="ARBA00023012"/>
    </source>
</evidence>
<dbReference type="InterPro" id="IPR004358">
    <property type="entry name" value="Sig_transdc_His_kin-like_C"/>
</dbReference>
<dbReference type="GO" id="GO:0005737">
    <property type="term" value="C:cytoplasm"/>
    <property type="evidence" value="ECO:0007669"/>
    <property type="project" value="UniProtKB-SubCell"/>
</dbReference>
<dbReference type="PANTHER" id="PTHR24421">
    <property type="entry name" value="NITRATE/NITRITE SENSOR PROTEIN NARX-RELATED"/>
    <property type="match status" value="1"/>
</dbReference>
<proteinExistence type="predicted"/>
<keyword evidence="11" id="KW-0547">Nucleotide-binding</keyword>
<protein>
    <recommendedName>
        <fullName evidence="5">Oxygen sensor histidine kinase NreB</fullName>
        <ecNumber evidence="4">2.7.13.3</ecNumber>
    </recommendedName>
    <alternativeName>
        <fullName evidence="18">Nitrogen regulation protein B</fullName>
    </alternativeName>
</protein>
<comment type="catalytic activity">
    <reaction evidence="1">
        <text>ATP + protein L-histidine = ADP + protein N-phospho-L-histidine.</text>
        <dbReference type="EC" id="2.7.13.3"/>
    </reaction>
</comment>
<dbReference type="InterPro" id="IPR050482">
    <property type="entry name" value="Sensor_HK_TwoCompSys"/>
</dbReference>
<dbReference type="PRINTS" id="PR00344">
    <property type="entry name" value="BCTRLSENSOR"/>
</dbReference>
<keyword evidence="16" id="KW-0411">Iron-sulfur</keyword>
<comment type="subcellular location">
    <subcellularLocation>
        <location evidence="3">Cytoplasm</location>
    </subcellularLocation>
</comment>
<dbReference type="GO" id="GO:0000155">
    <property type="term" value="F:phosphorelay sensor kinase activity"/>
    <property type="evidence" value="ECO:0007669"/>
    <property type="project" value="InterPro"/>
</dbReference>
<evidence type="ECO:0000313" key="21">
    <source>
        <dbReference type="EMBL" id="SEC86710.1"/>
    </source>
</evidence>
<evidence type="ECO:0000256" key="11">
    <source>
        <dbReference type="ARBA" id="ARBA00022741"/>
    </source>
</evidence>
<keyword evidence="12 21" id="KW-0418">Kinase</keyword>
<dbReference type="Pfam" id="PF02518">
    <property type="entry name" value="HATPase_c"/>
    <property type="match status" value="1"/>
</dbReference>
<dbReference type="GO" id="GO:0016020">
    <property type="term" value="C:membrane"/>
    <property type="evidence" value="ECO:0007669"/>
    <property type="project" value="InterPro"/>
</dbReference>
<evidence type="ECO:0000259" key="20">
    <source>
        <dbReference type="PROSITE" id="PS50109"/>
    </source>
</evidence>
<sequence>MRWLKNPVVQFLATGLAVLVVVLVVTSALSRSAADEEAVGDARSLTWVLGTSVAQPAIPRGLVDGDAAAIDKLDRTALDRLLVGDVLRIKIWDIDGTVLYSDQTELIGAVYPLGADELEVLEDGGTDAELSDLSKPENRFEREIGGDLLEVYTRIESPEGEPLLFEAYLGVDRIRESRAQILDRFLPITIASLLALVALSTPLVWLLSRRLQRAARERERLLEAAVRASEGERLRIARDLHDGVVQDLAGSSMALSTLAARADGPDREELDEIGRTLRVSMRALRSLLVEIYPPDLHTAGIEAALHDLVAPLVATGVHVDVDVSGDEGAPRSAVALVWRVAQESVRNVVRHAGATRMSLTVHRQGGTLLLEVVDDGAGFEPAAVPGNDRFGLRAAESLVREHGGTMEVESTPGSGTMVRMEVPLA</sequence>
<dbReference type="CDD" id="cd16917">
    <property type="entry name" value="HATPase_UhpB-NarQ-NarX-like"/>
    <property type="match status" value="1"/>
</dbReference>
<dbReference type="PANTHER" id="PTHR24421:SF10">
    <property type="entry name" value="NITRATE_NITRITE SENSOR PROTEIN NARQ"/>
    <property type="match status" value="1"/>
</dbReference>
<dbReference type="Gene3D" id="3.30.565.10">
    <property type="entry name" value="Histidine kinase-like ATPase, C-terminal domain"/>
    <property type="match status" value="1"/>
</dbReference>
<dbReference type="GO" id="GO:0046983">
    <property type="term" value="F:protein dimerization activity"/>
    <property type="evidence" value="ECO:0007669"/>
    <property type="project" value="InterPro"/>
</dbReference>
<keyword evidence="22" id="KW-1185">Reference proteome</keyword>
<dbReference type="GO" id="GO:0051539">
    <property type="term" value="F:4 iron, 4 sulfur cluster binding"/>
    <property type="evidence" value="ECO:0007669"/>
    <property type="project" value="UniProtKB-KW"/>
</dbReference>
<reference evidence="22" key="1">
    <citation type="submission" date="2016-10" db="EMBL/GenBank/DDBJ databases">
        <authorList>
            <person name="Varghese N."/>
            <person name="Submissions S."/>
        </authorList>
    </citation>
    <scope>NUCLEOTIDE SEQUENCE [LARGE SCALE GENOMIC DNA]</scope>
    <source>
        <strain evidence="22">DSM 22017</strain>
    </source>
</reference>
<evidence type="ECO:0000256" key="18">
    <source>
        <dbReference type="ARBA" id="ARBA00030800"/>
    </source>
</evidence>
<evidence type="ECO:0000256" key="13">
    <source>
        <dbReference type="ARBA" id="ARBA00022840"/>
    </source>
</evidence>
<dbReference type="InterPro" id="IPR005467">
    <property type="entry name" value="His_kinase_dom"/>
</dbReference>
<evidence type="ECO:0000256" key="7">
    <source>
        <dbReference type="ARBA" id="ARBA00022490"/>
    </source>
</evidence>
<keyword evidence="13" id="KW-0067">ATP-binding</keyword>
<dbReference type="GO" id="GO:0005524">
    <property type="term" value="F:ATP binding"/>
    <property type="evidence" value="ECO:0007669"/>
    <property type="project" value="UniProtKB-KW"/>
</dbReference>
<dbReference type="PROSITE" id="PS50109">
    <property type="entry name" value="HIS_KIN"/>
    <property type="match status" value="1"/>
</dbReference>
<evidence type="ECO:0000256" key="8">
    <source>
        <dbReference type="ARBA" id="ARBA00022553"/>
    </source>
</evidence>
<dbReference type="EC" id="2.7.13.3" evidence="4"/>
<dbReference type="EMBL" id="FNRT01000002">
    <property type="protein sequence ID" value="SEC86710.1"/>
    <property type="molecule type" value="Genomic_DNA"/>
</dbReference>
<evidence type="ECO:0000256" key="4">
    <source>
        <dbReference type="ARBA" id="ARBA00012438"/>
    </source>
</evidence>
<evidence type="ECO:0000256" key="5">
    <source>
        <dbReference type="ARBA" id="ARBA00017322"/>
    </source>
</evidence>
<evidence type="ECO:0000256" key="9">
    <source>
        <dbReference type="ARBA" id="ARBA00022679"/>
    </source>
</evidence>
<accession>A0A1H4W0P3</accession>
<keyword evidence="10" id="KW-0479">Metal-binding</keyword>
<keyword evidence="15" id="KW-0902">Two-component regulatory system</keyword>
<comment type="cofactor">
    <cofactor evidence="2">
        <name>[4Fe-4S] cluster</name>
        <dbReference type="ChEBI" id="CHEBI:49883"/>
    </cofactor>
</comment>
<dbReference type="STRING" id="402596.SAMN04489844_3147"/>
<feature type="transmembrane region" description="Helical" evidence="19">
    <location>
        <begin position="185"/>
        <end position="208"/>
    </location>
</feature>
<evidence type="ECO:0000256" key="17">
    <source>
        <dbReference type="ARBA" id="ARBA00024827"/>
    </source>
</evidence>
<dbReference type="Pfam" id="PF07730">
    <property type="entry name" value="HisKA_3"/>
    <property type="match status" value="1"/>
</dbReference>
<evidence type="ECO:0000256" key="16">
    <source>
        <dbReference type="ARBA" id="ARBA00023014"/>
    </source>
</evidence>
<keyword evidence="6" id="KW-0004">4Fe-4S</keyword>
<feature type="domain" description="Histidine kinase" evidence="20">
    <location>
        <begin position="239"/>
        <end position="425"/>
    </location>
</feature>
<evidence type="ECO:0000256" key="2">
    <source>
        <dbReference type="ARBA" id="ARBA00001966"/>
    </source>
</evidence>
<keyword evidence="19" id="KW-0472">Membrane</keyword>
<evidence type="ECO:0000256" key="3">
    <source>
        <dbReference type="ARBA" id="ARBA00004496"/>
    </source>
</evidence>
<keyword evidence="7" id="KW-0963">Cytoplasm</keyword>
<dbReference type="OrthoDB" id="144293at2"/>
<evidence type="ECO:0000256" key="6">
    <source>
        <dbReference type="ARBA" id="ARBA00022485"/>
    </source>
</evidence>
<dbReference type="InterPro" id="IPR036890">
    <property type="entry name" value="HATPase_C_sf"/>
</dbReference>
<evidence type="ECO:0000256" key="14">
    <source>
        <dbReference type="ARBA" id="ARBA00023004"/>
    </source>
</evidence>
<name>A0A1H4W0P3_9ACTN</name>
<keyword evidence="8" id="KW-0597">Phosphoprotein</keyword>
<dbReference type="SMART" id="SM00387">
    <property type="entry name" value="HATPase_c"/>
    <property type="match status" value="1"/>
</dbReference>
<keyword evidence="19" id="KW-1133">Transmembrane helix</keyword>
<dbReference type="Proteomes" id="UP000198742">
    <property type="component" value="Unassembled WGS sequence"/>
</dbReference>
<evidence type="ECO:0000256" key="10">
    <source>
        <dbReference type="ARBA" id="ARBA00022723"/>
    </source>
</evidence>
<keyword evidence="14" id="KW-0408">Iron</keyword>
<dbReference type="RefSeq" id="WP_090970035.1">
    <property type="nucleotide sequence ID" value="NZ_FNRT01000002.1"/>
</dbReference>
<gene>
    <name evidence="21" type="ORF">SAMN04489844_3147</name>
</gene>
<keyword evidence="9" id="KW-0808">Transferase</keyword>
<dbReference type="InterPro" id="IPR003594">
    <property type="entry name" value="HATPase_dom"/>
</dbReference>
<evidence type="ECO:0000313" key="22">
    <source>
        <dbReference type="Proteomes" id="UP000198742"/>
    </source>
</evidence>
<dbReference type="AlphaFoldDB" id="A0A1H4W0P3"/>
<comment type="function">
    <text evidence="17">Member of the two-component regulatory system NreB/NreC involved in the control of dissimilatory nitrate/nitrite reduction in response to oxygen. NreB functions as a direct oxygen sensor histidine kinase which is autophosphorylated, in the absence of oxygen, probably at the conserved histidine residue, and transfers its phosphate group probably to a conserved aspartate residue of NreC. NreB/NreC activates the expression of the nitrate (narGHJI) and nitrite (nir) reductase operons, as well as the putative nitrate transporter gene narT.</text>
</comment>
<evidence type="ECO:0000256" key="1">
    <source>
        <dbReference type="ARBA" id="ARBA00000085"/>
    </source>
</evidence>